<feature type="transmembrane region" description="Helical" evidence="7">
    <location>
        <begin position="21"/>
        <end position="42"/>
    </location>
</feature>
<keyword evidence="4 7" id="KW-0812">Transmembrane</keyword>
<dbReference type="EMBL" id="AAOE01000002">
    <property type="protein sequence ID" value="EAR11010.1"/>
    <property type="molecule type" value="Genomic_DNA"/>
</dbReference>
<dbReference type="RefSeq" id="WP_008041673.1">
    <property type="nucleotide sequence ID" value="NZ_CH724149.1"/>
</dbReference>
<dbReference type="InterPro" id="IPR035906">
    <property type="entry name" value="MetI-like_sf"/>
</dbReference>
<feature type="transmembrane region" description="Helical" evidence="7">
    <location>
        <begin position="169"/>
        <end position="194"/>
    </location>
</feature>
<feature type="transmembrane region" description="Helical" evidence="7">
    <location>
        <begin position="215"/>
        <end position="240"/>
    </location>
</feature>
<protein>
    <submittedName>
        <fullName evidence="9">ABC-type sugar transport system, permease component</fullName>
    </submittedName>
</protein>
<dbReference type="STRING" id="314283.MED297_10881"/>
<dbReference type="AlphaFoldDB" id="A4BAQ4"/>
<name>A4BAQ4_9GAMM</name>
<evidence type="ECO:0000256" key="4">
    <source>
        <dbReference type="ARBA" id="ARBA00022692"/>
    </source>
</evidence>
<evidence type="ECO:0000256" key="5">
    <source>
        <dbReference type="ARBA" id="ARBA00022989"/>
    </source>
</evidence>
<dbReference type="Pfam" id="PF00528">
    <property type="entry name" value="BPD_transp_1"/>
    <property type="match status" value="1"/>
</dbReference>
<dbReference type="CDD" id="cd06261">
    <property type="entry name" value="TM_PBP2"/>
    <property type="match status" value="1"/>
</dbReference>
<evidence type="ECO:0000256" key="2">
    <source>
        <dbReference type="ARBA" id="ARBA00022448"/>
    </source>
</evidence>
<keyword evidence="6 7" id="KW-0472">Membrane</keyword>
<evidence type="ECO:0000256" key="6">
    <source>
        <dbReference type="ARBA" id="ARBA00023136"/>
    </source>
</evidence>
<dbReference type="GO" id="GO:0005886">
    <property type="term" value="C:plasma membrane"/>
    <property type="evidence" value="ECO:0007669"/>
    <property type="project" value="UniProtKB-SubCell"/>
</dbReference>
<keyword evidence="2 7" id="KW-0813">Transport</keyword>
<feature type="transmembrane region" description="Helical" evidence="7">
    <location>
        <begin position="120"/>
        <end position="140"/>
    </location>
</feature>
<keyword evidence="3" id="KW-1003">Cell membrane</keyword>
<evidence type="ECO:0000313" key="9">
    <source>
        <dbReference type="EMBL" id="EAR11010.1"/>
    </source>
</evidence>
<reference evidence="9 10" key="1">
    <citation type="submission" date="2006-02" db="EMBL/GenBank/DDBJ databases">
        <authorList>
            <person name="Pinhassi J."/>
            <person name="Pedros-Alio C."/>
            <person name="Ferriera S."/>
            <person name="Johnson J."/>
            <person name="Kravitz S."/>
            <person name="Halpern A."/>
            <person name="Remington K."/>
            <person name="Beeson K."/>
            <person name="Tran B."/>
            <person name="Rogers Y.-H."/>
            <person name="Friedman R."/>
            <person name="Venter J.C."/>
        </authorList>
    </citation>
    <scope>NUCLEOTIDE SEQUENCE [LARGE SCALE GENOMIC DNA]</scope>
    <source>
        <strain evidence="9 10">MED297</strain>
    </source>
</reference>
<organism evidence="9 10">
    <name type="scientific">Reinekea blandensis MED297</name>
    <dbReference type="NCBI Taxonomy" id="314283"/>
    <lineage>
        <taxon>Bacteria</taxon>
        <taxon>Pseudomonadati</taxon>
        <taxon>Pseudomonadota</taxon>
        <taxon>Gammaproteobacteria</taxon>
        <taxon>Oceanospirillales</taxon>
        <taxon>Saccharospirillaceae</taxon>
        <taxon>Reinekea</taxon>
    </lineage>
</organism>
<dbReference type="HOGENOM" id="CLU_016047_0_0_6"/>
<dbReference type="Proteomes" id="UP000005953">
    <property type="component" value="Unassembled WGS sequence"/>
</dbReference>
<keyword evidence="9" id="KW-0762">Sugar transport</keyword>
<gene>
    <name evidence="9" type="ORF">MED297_10881</name>
</gene>
<comment type="similarity">
    <text evidence="7">Belongs to the binding-protein-dependent transport system permease family.</text>
</comment>
<keyword evidence="10" id="KW-1185">Reference proteome</keyword>
<comment type="caution">
    <text evidence="9">The sequence shown here is derived from an EMBL/GenBank/DDBJ whole genome shotgun (WGS) entry which is preliminary data.</text>
</comment>
<comment type="subcellular location">
    <subcellularLocation>
        <location evidence="1 7">Cell membrane</location>
        <topology evidence="1 7">Multi-pass membrane protein</topology>
    </subcellularLocation>
</comment>
<feature type="transmembrane region" description="Helical" evidence="7">
    <location>
        <begin position="82"/>
        <end position="108"/>
    </location>
</feature>
<dbReference type="Gene3D" id="1.10.3720.10">
    <property type="entry name" value="MetI-like"/>
    <property type="match status" value="1"/>
</dbReference>
<accession>A4BAQ4</accession>
<evidence type="ECO:0000313" key="10">
    <source>
        <dbReference type="Proteomes" id="UP000005953"/>
    </source>
</evidence>
<proteinExistence type="inferred from homology"/>
<dbReference type="PANTHER" id="PTHR30193">
    <property type="entry name" value="ABC TRANSPORTER PERMEASE PROTEIN"/>
    <property type="match status" value="1"/>
</dbReference>
<dbReference type="PROSITE" id="PS50928">
    <property type="entry name" value="ABC_TM1"/>
    <property type="match status" value="1"/>
</dbReference>
<evidence type="ECO:0000256" key="7">
    <source>
        <dbReference type="RuleBase" id="RU363032"/>
    </source>
</evidence>
<dbReference type="PANTHER" id="PTHR30193:SF42">
    <property type="entry name" value="ABC TRANSPORTER PERMEASE PROTEIN"/>
    <property type="match status" value="1"/>
</dbReference>
<evidence type="ECO:0000256" key="1">
    <source>
        <dbReference type="ARBA" id="ARBA00004651"/>
    </source>
</evidence>
<dbReference type="OrthoDB" id="9805108at2"/>
<dbReference type="GO" id="GO:0055085">
    <property type="term" value="P:transmembrane transport"/>
    <property type="evidence" value="ECO:0007669"/>
    <property type="project" value="InterPro"/>
</dbReference>
<keyword evidence="5 7" id="KW-1133">Transmembrane helix</keyword>
<evidence type="ECO:0000256" key="3">
    <source>
        <dbReference type="ARBA" id="ARBA00022475"/>
    </source>
</evidence>
<sequence>MTKSNRSKGIDYWLPKLVLSPTIAITTVFIYGFIFLTAALSVTDEPLMTIFSLTNPNIDFTFDFVGLDHYVKLFENDRWNGALLNLGIFGVLFIGICMIVGLIFAILLDQNIRAEGALRTIYLYPMALSFIVTGTVWKWILNPTVGIEKFMQDIGFTSFTFDWIVDPQMAIYTVVIAGIWQSSGFVMAIFLAGLRGIDTSIIKAAQLDGASLFSVYTRIIIPSMRPVFFSAFVMLAHIAIKSFDLIMALTGGGPGNATDVPAIFMYQFSFTRSQYDMGATSAMIMLMGVAAILIPYLYSELRGEKQ</sequence>
<dbReference type="SUPFAM" id="SSF161098">
    <property type="entry name" value="MetI-like"/>
    <property type="match status" value="1"/>
</dbReference>
<dbReference type="InterPro" id="IPR051393">
    <property type="entry name" value="ABC_transporter_permease"/>
</dbReference>
<feature type="transmembrane region" description="Helical" evidence="7">
    <location>
        <begin position="277"/>
        <end position="298"/>
    </location>
</feature>
<dbReference type="InterPro" id="IPR000515">
    <property type="entry name" value="MetI-like"/>
</dbReference>
<feature type="domain" description="ABC transmembrane type-1" evidence="8">
    <location>
        <begin position="83"/>
        <end position="298"/>
    </location>
</feature>
<evidence type="ECO:0000259" key="8">
    <source>
        <dbReference type="PROSITE" id="PS50928"/>
    </source>
</evidence>